<dbReference type="InterPro" id="IPR036663">
    <property type="entry name" value="Fumarylacetoacetase_C_sf"/>
</dbReference>
<dbReference type="Pfam" id="PF11010">
    <property type="entry name" value="DUF2848"/>
    <property type="match status" value="1"/>
</dbReference>
<name>A0A1M7B9N8_9RHOB</name>
<dbReference type="STRING" id="337701.SAMN05444398_103143"/>
<proteinExistence type="predicted"/>
<dbReference type="GO" id="GO:0003824">
    <property type="term" value="F:catalytic activity"/>
    <property type="evidence" value="ECO:0007669"/>
    <property type="project" value="InterPro"/>
</dbReference>
<dbReference type="OrthoDB" id="9792678at2"/>
<dbReference type="AlphaFoldDB" id="A0A1M7B9N8"/>
<keyword evidence="2" id="KW-1185">Reference proteome</keyword>
<protein>
    <recommendedName>
        <fullName evidence="3">2-keto-4-pentenoate hydratase/2-oxohepta-3-ene-1,7-dioic acid hydratase (Catechol pathway)</fullName>
    </recommendedName>
</protein>
<dbReference type="RefSeq" id="WP_073034198.1">
    <property type="nucleotide sequence ID" value="NZ_BMLR01000003.1"/>
</dbReference>
<dbReference type="EMBL" id="FRBR01000003">
    <property type="protein sequence ID" value="SHL51700.1"/>
    <property type="molecule type" value="Genomic_DNA"/>
</dbReference>
<dbReference type="InterPro" id="IPR021269">
    <property type="entry name" value="DUF2848"/>
</dbReference>
<evidence type="ECO:0000313" key="2">
    <source>
        <dbReference type="Proteomes" id="UP000183974"/>
    </source>
</evidence>
<gene>
    <name evidence="1" type="ORF">SAMN05444398_103143</name>
</gene>
<dbReference type="Gene3D" id="3.90.850.10">
    <property type="entry name" value="Fumarylacetoacetase-like, C-terminal domain"/>
    <property type="match status" value="1"/>
</dbReference>
<organism evidence="1 2">
    <name type="scientific">Roseovarius pacificus</name>
    <dbReference type="NCBI Taxonomy" id="337701"/>
    <lineage>
        <taxon>Bacteria</taxon>
        <taxon>Pseudomonadati</taxon>
        <taxon>Pseudomonadota</taxon>
        <taxon>Alphaproteobacteria</taxon>
        <taxon>Rhodobacterales</taxon>
        <taxon>Roseobacteraceae</taxon>
        <taxon>Roseovarius</taxon>
    </lineage>
</organism>
<dbReference type="SUPFAM" id="SSF56529">
    <property type="entry name" value="FAH"/>
    <property type="match status" value="1"/>
</dbReference>
<evidence type="ECO:0000313" key="1">
    <source>
        <dbReference type="EMBL" id="SHL51700.1"/>
    </source>
</evidence>
<dbReference type="Proteomes" id="UP000183974">
    <property type="component" value="Unassembled WGS sequence"/>
</dbReference>
<evidence type="ECO:0008006" key="3">
    <source>
        <dbReference type="Google" id="ProtNLM"/>
    </source>
</evidence>
<sequence>MTISLNIVSNGAEASLTLDANQLVIAGWAGRDKAAMEHHIRELEELGVPRPKETPTFYRVASSRLTTDPAIQASGDASSGEVEPVIVASGGKLFVGIGSDHTDRQLETHGVAFSKQICDKPVSTTLWPYEEVVDHWDQLIMRSYIVEDGKSVLYQEGTLDGLLHPEDTMARLTGETPLEDGTVLFCGTVPALGGIRPAPRFMAELVDPVLSRKISLRYDIEVLPVAG</sequence>
<reference evidence="1 2" key="1">
    <citation type="submission" date="2016-11" db="EMBL/GenBank/DDBJ databases">
        <authorList>
            <person name="Jaros S."/>
            <person name="Januszkiewicz K."/>
            <person name="Wedrychowicz H."/>
        </authorList>
    </citation>
    <scope>NUCLEOTIDE SEQUENCE [LARGE SCALE GENOMIC DNA]</scope>
    <source>
        <strain evidence="1 2">DSM 29589</strain>
    </source>
</reference>
<accession>A0A1M7B9N8</accession>